<dbReference type="InterPro" id="IPR012337">
    <property type="entry name" value="RNaseH-like_sf"/>
</dbReference>
<proteinExistence type="inferred from homology"/>
<protein>
    <submittedName>
        <fullName evidence="3">Uncharacterized protein LOC115229178</fullName>
    </submittedName>
</protein>
<evidence type="ECO:0000256" key="1">
    <source>
        <dbReference type="ARBA" id="ARBA00009431"/>
    </source>
</evidence>
<dbReference type="GO" id="GO:0006508">
    <property type="term" value="P:proteolysis"/>
    <property type="evidence" value="ECO:0007669"/>
    <property type="project" value="InterPro"/>
</dbReference>
<dbReference type="InterPro" id="IPR029058">
    <property type="entry name" value="AB_hydrolase_fold"/>
</dbReference>
<evidence type="ECO:0000313" key="3">
    <source>
        <dbReference type="RefSeq" id="XP_029655439.1"/>
    </source>
</evidence>
<dbReference type="Proteomes" id="UP000515154">
    <property type="component" value="Unplaced"/>
</dbReference>
<reference evidence="3" key="1">
    <citation type="submission" date="2025-08" db="UniProtKB">
        <authorList>
            <consortium name="RefSeq"/>
        </authorList>
    </citation>
    <scope>IDENTIFICATION</scope>
</reference>
<dbReference type="SUPFAM" id="SSF53474">
    <property type="entry name" value="alpha/beta-Hydrolases"/>
    <property type="match status" value="1"/>
</dbReference>
<evidence type="ECO:0000313" key="2">
    <source>
        <dbReference type="Proteomes" id="UP000515154"/>
    </source>
</evidence>
<gene>
    <name evidence="3" type="primary">LOC115229178</name>
</gene>
<keyword evidence="2" id="KW-1185">Reference proteome</keyword>
<dbReference type="RefSeq" id="XP_029655439.1">
    <property type="nucleotide sequence ID" value="XM_029799579.1"/>
</dbReference>
<sequence>MVQFYVIPSIFNPRKTGLGKVDILLPPFERIRSKSNGNHSAPVLAWLQGGPSGSSLYSLFEEHGPFTIDKYLKVIQRNVTWTRHCSVIYIDNPMTPINDLKLKYFDQVINGDLTPYLTRFFNLTGRRNYFNYMANKVEKLKEYFKGSQIFLVIDETQHSLKKYVNIIAGKIDNPTNIYLIDCICVEIADASSVCQTIDDCLRNYQIERKNFVLLLTDAAPYMMSAATSIRIFYPNMIHLTCFAHLLHNCALKVRSHYQDIDFLISSMKIVTLKNKSRQKLFSEFGLPSDVVVTRWGSWLNAATYYSKHLNKISSLSNNGKIVLNAKKAIDSDSLERNLANISFYNCLSEGIKKCEDTFYTVKDAIQYTLKPLESAKFGTWEITADSRVWRIRETNLNIFIC</sequence>
<organism evidence="2 3">
    <name type="scientific">Octopus sinensis</name>
    <name type="common">East Asian common octopus</name>
    <dbReference type="NCBI Taxonomy" id="2607531"/>
    <lineage>
        <taxon>Eukaryota</taxon>
        <taxon>Metazoa</taxon>
        <taxon>Spiralia</taxon>
        <taxon>Lophotrochozoa</taxon>
        <taxon>Mollusca</taxon>
        <taxon>Cephalopoda</taxon>
        <taxon>Coleoidea</taxon>
        <taxon>Octopodiformes</taxon>
        <taxon>Octopoda</taxon>
        <taxon>Incirrata</taxon>
        <taxon>Octopodidae</taxon>
        <taxon>Octopus</taxon>
    </lineage>
</organism>
<dbReference type="InterPro" id="IPR001563">
    <property type="entry name" value="Peptidase_S10"/>
</dbReference>
<accession>A0A6P7TT43</accession>
<dbReference type="Pfam" id="PF00450">
    <property type="entry name" value="Peptidase_S10"/>
    <property type="match status" value="1"/>
</dbReference>
<dbReference type="KEGG" id="osn:115229178"/>
<dbReference type="SUPFAM" id="SSF53098">
    <property type="entry name" value="Ribonuclease H-like"/>
    <property type="match status" value="1"/>
</dbReference>
<dbReference type="GO" id="GO:0004185">
    <property type="term" value="F:serine-type carboxypeptidase activity"/>
    <property type="evidence" value="ECO:0007669"/>
    <property type="project" value="InterPro"/>
</dbReference>
<comment type="similarity">
    <text evidence="1">Belongs to the peptidase S10 family.</text>
</comment>
<name>A0A6P7TT43_9MOLL</name>
<dbReference type="AlphaFoldDB" id="A0A6P7TT43"/>
<dbReference type="Gene3D" id="3.40.50.1820">
    <property type="entry name" value="alpha/beta hydrolase"/>
    <property type="match status" value="1"/>
</dbReference>